<gene>
    <name evidence="2" type="ORF">GCM10009411_38750</name>
</gene>
<keyword evidence="1" id="KW-0732">Signal</keyword>
<reference evidence="3" key="1">
    <citation type="journal article" date="2019" name="Int. J. Syst. Evol. Microbiol.">
        <title>The Global Catalogue of Microorganisms (GCM) 10K type strain sequencing project: providing services to taxonomists for standard genome sequencing and annotation.</title>
        <authorList>
            <consortium name="The Broad Institute Genomics Platform"/>
            <consortium name="The Broad Institute Genome Sequencing Center for Infectious Disease"/>
            <person name="Wu L."/>
            <person name="Ma J."/>
        </authorList>
    </citation>
    <scope>NUCLEOTIDE SEQUENCE [LARGE SCALE GENOMIC DNA]</scope>
    <source>
        <strain evidence="3">JCM 32306</strain>
    </source>
</reference>
<proteinExistence type="predicted"/>
<name>A0ABQ2RJL8_9GAMM</name>
<evidence type="ECO:0000313" key="2">
    <source>
        <dbReference type="EMBL" id="GGQ35795.1"/>
    </source>
</evidence>
<dbReference type="SUPFAM" id="SSF56935">
    <property type="entry name" value="Porins"/>
    <property type="match status" value="1"/>
</dbReference>
<protein>
    <submittedName>
        <fullName evidence="2">Capsular polysaccharide biosynthesis protein</fullName>
    </submittedName>
</protein>
<dbReference type="EMBL" id="BMQX01000054">
    <property type="protein sequence ID" value="GGQ35795.1"/>
    <property type="molecule type" value="Genomic_DNA"/>
</dbReference>
<accession>A0ABQ2RJL8</accession>
<dbReference type="Pfam" id="PF10082">
    <property type="entry name" value="BBP2_2"/>
    <property type="match status" value="1"/>
</dbReference>
<evidence type="ECO:0000313" key="3">
    <source>
        <dbReference type="Proteomes" id="UP000619118"/>
    </source>
</evidence>
<organism evidence="2 3">
    <name type="scientific">Shewanella litoralis</name>
    <dbReference type="NCBI Taxonomy" id="2282700"/>
    <lineage>
        <taxon>Bacteria</taxon>
        <taxon>Pseudomonadati</taxon>
        <taxon>Pseudomonadota</taxon>
        <taxon>Gammaproteobacteria</taxon>
        <taxon>Alteromonadales</taxon>
        <taxon>Shewanellaceae</taxon>
        <taxon>Shewanella</taxon>
    </lineage>
</organism>
<sequence length="400" mass="43779">MMNIPFKKRYCFAALISVAMSPAMAAEEQAGAIQTASGVDLIPYLTTGYRYDDNIASTKTFKTDSWILGVTPGLQGQLLDGNSEYLFDMGIDYGSFSSGSDDNYLDVNLGGSADVELNQSNSFNLNAAYNMGHEERGSGVFEGAGDAQDEPATFDTYNVGGFYEYGAKSTPARIQVNANYFDKEFTNFEALTLYRNYSDTDFGATFFYDSGASVSWVFDTSVISTEYDNVDPTGDRDSTSTNYRVGVDWEATASTSGSIRIGNQEKDFDNSARKDFSGLSWDASVTWSPLTYSALTFSTGNSAKDPSSNGDYIEATTYGMSWNHGWSDFLSTSVGYNQTDEDYVGVDRSDKLKVYSLSASYVASRWCTLVAGVDITESTSSDATYGFDRNVYYINAQMTL</sequence>
<keyword evidence="3" id="KW-1185">Reference proteome</keyword>
<evidence type="ECO:0000256" key="1">
    <source>
        <dbReference type="SAM" id="SignalP"/>
    </source>
</evidence>
<feature type="signal peptide" evidence="1">
    <location>
        <begin position="1"/>
        <end position="25"/>
    </location>
</feature>
<dbReference type="Proteomes" id="UP000619118">
    <property type="component" value="Unassembled WGS sequence"/>
</dbReference>
<dbReference type="InterPro" id="IPR018759">
    <property type="entry name" value="BBP2_2"/>
</dbReference>
<comment type="caution">
    <text evidence="2">The sequence shown here is derived from an EMBL/GenBank/DDBJ whole genome shotgun (WGS) entry which is preliminary data.</text>
</comment>
<dbReference type="RefSeq" id="WP_160056897.1">
    <property type="nucleotide sequence ID" value="NZ_BMQX01000054.1"/>
</dbReference>
<feature type="chain" id="PRO_5046420461" evidence="1">
    <location>
        <begin position="26"/>
        <end position="400"/>
    </location>
</feature>